<comment type="caution">
    <text evidence="1">The sequence shown here is derived from an EMBL/GenBank/DDBJ whole genome shotgun (WGS) entry which is preliminary data.</text>
</comment>
<proteinExistence type="predicted"/>
<dbReference type="OrthoDB" id="10006939at2759"/>
<name>A0A8S1HWA7_9PELO</name>
<dbReference type="GO" id="GO:0003676">
    <property type="term" value="F:nucleic acid binding"/>
    <property type="evidence" value="ECO:0007669"/>
    <property type="project" value="InterPro"/>
</dbReference>
<reference evidence="1" key="1">
    <citation type="submission" date="2020-10" db="EMBL/GenBank/DDBJ databases">
        <authorList>
            <person name="Kikuchi T."/>
        </authorList>
    </citation>
    <scope>NUCLEOTIDE SEQUENCE</scope>
    <source>
        <strain evidence="1">NKZ352</strain>
    </source>
</reference>
<dbReference type="Gene3D" id="3.30.420.10">
    <property type="entry name" value="Ribonuclease H-like superfamily/Ribonuclease H"/>
    <property type="match status" value="1"/>
</dbReference>
<dbReference type="AlphaFoldDB" id="A0A8S1HWA7"/>
<evidence type="ECO:0000313" key="2">
    <source>
        <dbReference type="Proteomes" id="UP000835052"/>
    </source>
</evidence>
<accession>A0A8S1HWA7</accession>
<dbReference type="Proteomes" id="UP000835052">
    <property type="component" value="Unassembled WGS sequence"/>
</dbReference>
<keyword evidence="2" id="KW-1185">Reference proteome</keyword>
<sequence>MGDYVLKFCANVPNKTPRYTKHGGGSCMGAFSGSGIGPLHRVNGIMDKHVYKDILQNQMLTHLRAMGRLVQEPSGQCHGVAKSISGPEPDRTSLGRVGATLCQQKSQELQREVCSTAV</sequence>
<gene>
    <name evidence="1" type="ORF">CAUJ_LOCUS15271</name>
</gene>
<protein>
    <submittedName>
        <fullName evidence="1">Uncharacterized protein</fullName>
    </submittedName>
</protein>
<dbReference type="InterPro" id="IPR036397">
    <property type="entry name" value="RNaseH_sf"/>
</dbReference>
<evidence type="ECO:0000313" key="1">
    <source>
        <dbReference type="EMBL" id="CAD6199368.1"/>
    </source>
</evidence>
<dbReference type="EMBL" id="CAJGYM010000170">
    <property type="protein sequence ID" value="CAD6199368.1"/>
    <property type="molecule type" value="Genomic_DNA"/>
</dbReference>
<organism evidence="1 2">
    <name type="scientific">Caenorhabditis auriculariae</name>
    <dbReference type="NCBI Taxonomy" id="2777116"/>
    <lineage>
        <taxon>Eukaryota</taxon>
        <taxon>Metazoa</taxon>
        <taxon>Ecdysozoa</taxon>
        <taxon>Nematoda</taxon>
        <taxon>Chromadorea</taxon>
        <taxon>Rhabditida</taxon>
        <taxon>Rhabditina</taxon>
        <taxon>Rhabditomorpha</taxon>
        <taxon>Rhabditoidea</taxon>
        <taxon>Rhabditidae</taxon>
        <taxon>Peloderinae</taxon>
        <taxon>Caenorhabditis</taxon>
    </lineage>
</organism>